<dbReference type="GO" id="GO:0046872">
    <property type="term" value="F:metal ion binding"/>
    <property type="evidence" value="ECO:0007669"/>
    <property type="project" value="InterPro"/>
</dbReference>
<dbReference type="PROSITE" id="PS51416">
    <property type="entry name" value="MIB_HERC2"/>
    <property type="match status" value="1"/>
</dbReference>
<dbReference type="Pfam" id="PF06701">
    <property type="entry name" value="MIB_HERC2"/>
    <property type="match status" value="1"/>
</dbReference>
<dbReference type="GO" id="GO:0004842">
    <property type="term" value="F:ubiquitin-protein transferase activity"/>
    <property type="evidence" value="ECO:0007669"/>
    <property type="project" value="InterPro"/>
</dbReference>
<evidence type="ECO:0000313" key="2">
    <source>
        <dbReference type="EMBL" id="CAG7729573.1"/>
    </source>
</evidence>
<sequence>MPLLILSKATRTRSKIPETKKNSSCKTITPLLKVGARVVRGPDWEWDDQDGTPPGEGQVISLEVHGSPGMVMVKWTSGVLWNYRMGFRGKYDLKLAECSLTITNPANLDCLNSDAPTPSGSEMASRMKYGTLVVPGGDWFWDIQDGNPPGIGLVVDKSG</sequence>
<reference evidence="2" key="1">
    <citation type="submission" date="2021-06" db="EMBL/GenBank/DDBJ databases">
        <authorList>
            <person name="Hodson N. C."/>
            <person name="Mongue J. A."/>
            <person name="Jaron S. K."/>
        </authorList>
    </citation>
    <scope>NUCLEOTIDE SEQUENCE</scope>
</reference>
<organism evidence="2 3">
    <name type="scientific">Allacma fusca</name>
    <dbReference type="NCBI Taxonomy" id="39272"/>
    <lineage>
        <taxon>Eukaryota</taxon>
        <taxon>Metazoa</taxon>
        <taxon>Ecdysozoa</taxon>
        <taxon>Arthropoda</taxon>
        <taxon>Hexapoda</taxon>
        <taxon>Collembola</taxon>
        <taxon>Symphypleona</taxon>
        <taxon>Sminthuridae</taxon>
        <taxon>Allacma</taxon>
    </lineage>
</organism>
<dbReference type="PANTHER" id="PTHR24202:SF4">
    <property type="entry name" value="E3 UBIQUITIN-PROTEIN LIGASE MIB2-RELATED"/>
    <property type="match status" value="1"/>
</dbReference>
<proteinExistence type="predicted"/>
<feature type="non-terminal residue" evidence="2">
    <location>
        <position position="1"/>
    </location>
</feature>
<dbReference type="GO" id="GO:0016567">
    <property type="term" value="P:protein ubiquitination"/>
    <property type="evidence" value="ECO:0007669"/>
    <property type="project" value="InterPro"/>
</dbReference>
<dbReference type="OrthoDB" id="239701at2759"/>
<dbReference type="InterPro" id="IPR010606">
    <property type="entry name" value="Mib_Herc2"/>
</dbReference>
<comment type="caution">
    <text evidence="2">The sequence shown here is derived from an EMBL/GenBank/DDBJ whole genome shotgun (WGS) entry which is preliminary data.</text>
</comment>
<feature type="domain" description="MIB/HERC2" evidence="1">
    <location>
        <begin position="24"/>
        <end position="99"/>
    </location>
</feature>
<dbReference type="GO" id="GO:0005737">
    <property type="term" value="C:cytoplasm"/>
    <property type="evidence" value="ECO:0007669"/>
    <property type="project" value="TreeGrafter"/>
</dbReference>
<gene>
    <name evidence="2" type="ORF">AFUS01_LOCUS18274</name>
</gene>
<accession>A0A8J2NX21</accession>
<dbReference type="PANTHER" id="PTHR24202">
    <property type="entry name" value="E3 UBIQUITIN-PROTEIN LIGASE MIB2"/>
    <property type="match status" value="1"/>
</dbReference>
<dbReference type="Proteomes" id="UP000708208">
    <property type="component" value="Unassembled WGS sequence"/>
</dbReference>
<protein>
    <recommendedName>
        <fullName evidence="1">MIB/HERC2 domain-containing protein</fullName>
    </recommendedName>
</protein>
<evidence type="ECO:0000259" key="1">
    <source>
        <dbReference type="PROSITE" id="PS51416"/>
    </source>
</evidence>
<evidence type="ECO:0000313" key="3">
    <source>
        <dbReference type="Proteomes" id="UP000708208"/>
    </source>
</evidence>
<dbReference type="EMBL" id="CAJVCH010180669">
    <property type="protein sequence ID" value="CAG7729573.1"/>
    <property type="molecule type" value="Genomic_DNA"/>
</dbReference>
<keyword evidence="3" id="KW-1185">Reference proteome</keyword>
<dbReference type="AlphaFoldDB" id="A0A8J2NX21"/>
<name>A0A8J2NX21_9HEXA</name>